<dbReference type="EMBL" id="BMFQ01000001">
    <property type="protein sequence ID" value="GGG41986.1"/>
    <property type="molecule type" value="Genomic_DNA"/>
</dbReference>
<evidence type="ECO:0008006" key="4">
    <source>
        <dbReference type="Google" id="ProtNLM"/>
    </source>
</evidence>
<feature type="signal peptide" evidence="1">
    <location>
        <begin position="1"/>
        <end position="22"/>
    </location>
</feature>
<evidence type="ECO:0000313" key="2">
    <source>
        <dbReference type="EMBL" id="GGG41986.1"/>
    </source>
</evidence>
<reference evidence="2" key="2">
    <citation type="submission" date="2020-09" db="EMBL/GenBank/DDBJ databases">
        <authorList>
            <person name="Sun Q."/>
            <person name="Zhou Y."/>
        </authorList>
    </citation>
    <scope>NUCLEOTIDE SEQUENCE</scope>
    <source>
        <strain evidence="2">CGMCC 1.12751</strain>
    </source>
</reference>
<name>A0A917GE84_9FLAO</name>
<organism evidence="2 3">
    <name type="scientific">Bizionia arctica</name>
    <dbReference type="NCBI Taxonomy" id="1495645"/>
    <lineage>
        <taxon>Bacteria</taxon>
        <taxon>Pseudomonadati</taxon>
        <taxon>Bacteroidota</taxon>
        <taxon>Flavobacteriia</taxon>
        <taxon>Flavobacteriales</taxon>
        <taxon>Flavobacteriaceae</taxon>
        <taxon>Bizionia</taxon>
    </lineage>
</organism>
<dbReference type="Proteomes" id="UP000625976">
    <property type="component" value="Unassembled WGS sequence"/>
</dbReference>
<keyword evidence="3" id="KW-1185">Reference proteome</keyword>
<proteinExistence type="predicted"/>
<sequence>MFKKFLLIAIVFISSISGFSQNSVNDYKYVIVPNEYNFLDEEDEFQLNSISHFLFNKYGFIALKEFELFPNDLINNPCLALKADVISDSGTFKTKLKIKLINCKNETIFLSETGESYDKEYSVAYNKALREAFIYVNALNYNYSPNQEILALGNSSDKESSKEIKQLKEEIATLKQKKVVQTPIEVVAVAPVSTKEIVTSTKEEDTVEKKETILYANKTDNGYQLVNSATKVVMILLNTKNPEVFMVQGKNAMVFKEGGSWFLSENDGTQVKDTLLNIKF</sequence>
<evidence type="ECO:0000256" key="1">
    <source>
        <dbReference type="SAM" id="SignalP"/>
    </source>
</evidence>
<keyword evidence="1" id="KW-0732">Signal</keyword>
<feature type="chain" id="PRO_5036789378" description="Secreted protein" evidence="1">
    <location>
        <begin position="23"/>
        <end position="280"/>
    </location>
</feature>
<comment type="caution">
    <text evidence="2">The sequence shown here is derived from an EMBL/GenBank/DDBJ whole genome shotgun (WGS) entry which is preliminary data.</text>
</comment>
<gene>
    <name evidence="2" type="ORF">GCM10010976_11910</name>
</gene>
<protein>
    <recommendedName>
        <fullName evidence="4">Secreted protein</fullName>
    </recommendedName>
</protein>
<dbReference type="AlphaFoldDB" id="A0A917GE84"/>
<accession>A0A917GE84</accession>
<dbReference type="RefSeq" id="WP_188462789.1">
    <property type="nucleotide sequence ID" value="NZ_BMFQ01000001.1"/>
</dbReference>
<evidence type="ECO:0000313" key="3">
    <source>
        <dbReference type="Proteomes" id="UP000625976"/>
    </source>
</evidence>
<reference evidence="2" key="1">
    <citation type="journal article" date="2014" name="Int. J. Syst. Evol. Microbiol.">
        <title>Complete genome sequence of Corynebacterium casei LMG S-19264T (=DSM 44701T), isolated from a smear-ripened cheese.</title>
        <authorList>
            <consortium name="US DOE Joint Genome Institute (JGI-PGF)"/>
            <person name="Walter F."/>
            <person name="Albersmeier A."/>
            <person name="Kalinowski J."/>
            <person name="Ruckert C."/>
        </authorList>
    </citation>
    <scope>NUCLEOTIDE SEQUENCE</scope>
    <source>
        <strain evidence="2">CGMCC 1.12751</strain>
    </source>
</reference>